<proteinExistence type="predicted"/>
<reference evidence="2 3" key="1">
    <citation type="journal article" name="Sci. Rep.">
        <title>Telomere-to-telomere assembled and centromere annotated genomes of the two main subspecies of the button mushroom Agaricus bisporus reveal especially polymorphic chromosome ends.</title>
        <authorList>
            <person name="Sonnenberg A.S.M."/>
            <person name="Sedaghat-Telgerd N."/>
            <person name="Lavrijssen B."/>
            <person name="Ohm R.A."/>
            <person name="Hendrickx P.M."/>
            <person name="Scholtmeijer K."/>
            <person name="Baars J.J.P."/>
            <person name="van Peer A."/>
        </authorList>
    </citation>
    <scope>NUCLEOTIDE SEQUENCE [LARGE SCALE GENOMIC DNA]</scope>
    <source>
        <strain evidence="2 3">H119_p4</strain>
    </source>
</reference>
<accession>A0A8H7KFJ8</accession>
<dbReference type="EMBL" id="JABXXO010000009">
    <property type="protein sequence ID" value="KAF7770930.1"/>
    <property type="molecule type" value="Genomic_DNA"/>
</dbReference>
<evidence type="ECO:0000313" key="2">
    <source>
        <dbReference type="EMBL" id="KAF7770930.1"/>
    </source>
</evidence>
<gene>
    <name evidence="2" type="ORF">Agabi119p4_6904</name>
</gene>
<name>A0A8H7KFJ8_AGABI</name>
<evidence type="ECO:0000256" key="1">
    <source>
        <dbReference type="SAM" id="SignalP"/>
    </source>
</evidence>
<protein>
    <submittedName>
        <fullName evidence="2">Uncharacterized protein</fullName>
    </submittedName>
</protein>
<keyword evidence="1" id="KW-0732">Signal</keyword>
<sequence length="464" mass="50929">MQLKIALFFSFRLIITVSQLQTSLSSSTITLLTSSESVHLPSSRNAYRNRPYFYLEQIAMSTPPTSLGNCLDYYKGRTAQIFSEPAAFSRDDIKHQLGPELDLGDIFATTTFTPSDSPVYPSTSRFACDLMSNRTSTTSSSRTITPSSILITPPQTPPDLHPTFSATAPSPLCLGPSLSRIHRENDLEDVCLDEPCDDGNSFGEGNELPELVRPQTSCDTIMNRTNTTSSGLITPPQTPPGLHATSFATTPSPLCLGPSLSRTHPEKDLEDICLDEPLDDGSDVDEDDELYELITPPMSRCPGGYHCELMNDRTGTTTSFLITPFQTPLCLGPSLCRTYPENDLEDICLDGSDVSEDDELPPFQTLGPSLCRTHPENDLEDICLDGGDVSEDDELPELVTPVTPFQTLGPSLCRTHPEKDLEDICLDESYDDDDDDDGNNGDCFFFIPSLTVQENVVDSWTATY</sequence>
<evidence type="ECO:0000313" key="3">
    <source>
        <dbReference type="Proteomes" id="UP000629468"/>
    </source>
</evidence>
<organism evidence="2 3">
    <name type="scientific">Agaricus bisporus var. burnettii</name>
    <dbReference type="NCBI Taxonomy" id="192524"/>
    <lineage>
        <taxon>Eukaryota</taxon>
        <taxon>Fungi</taxon>
        <taxon>Dikarya</taxon>
        <taxon>Basidiomycota</taxon>
        <taxon>Agaricomycotina</taxon>
        <taxon>Agaricomycetes</taxon>
        <taxon>Agaricomycetidae</taxon>
        <taxon>Agaricales</taxon>
        <taxon>Agaricineae</taxon>
        <taxon>Agaricaceae</taxon>
        <taxon>Agaricus</taxon>
    </lineage>
</organism>
<dbReference type="Proteomes" id="UP000629468">
    <property type="component" value="Unassembled WGS sequence"/>
</dbReference>
<comment type="caution">
    <text evidence="2">The sequence shown here is derived from an EMBL/GenBank/DDBJ whole genome shotgun (WGS) entry which is preliminary data.</text>
</comment>
<feature type="chain" id="PRO_5034559101" evidence="1">
    <location>
        <begin position="26"/>
        <end position="464"/>
    </location>
</feature>
<feature type="signal peptide" evidence="1">
    <location>
        <begin position="1"/>
        <end position="25"/>
    </location>
</feature>
<dbReference type="AlphaFoldDB" id="A0A8H7KFJ8"/>